<dbReference type="Gene3D" id="1.10.260.40">
    <property type="entry name" value="lambda repressor-like DNA-binding domains"/>
    <property type="match status" value="1"/>
</dbReference>
<feature type="domain" description="HTH cro/C1-type" evidence="2">
    <location>
        <begin position="40"/>
        <end position="87"/>
    </location>
</feature>
<evidence type="ECO:0000256" key="1">
    <source>
        <dbReference type="SAM" id="MobiDB-lite"/>
    </source>
</evidence>
<dbReference type="Proteomes" id="UP000664617">
    <property type="component" value="Unassembled WGS sequence"/>
</dbReference>
<dbReference type="RefSeq" id="WP_207273594.1">
    <property type="nucleotide sequence ID" value="NZ_JAFMPK010000009.1"/>
</dbReference>
<organism evidence="3 4">
    <name type="scientific">Myceligenerans salitolerans</name>
    <dbReference type="NCBI Taxonomy" id="1230528"/>
    <lineage>
        <taxon>Bacteria</taxon>
        <taxon>Bacillati</taxon>
        <taxon>Actinomycetota</taxon>
        <taxon>Actinomycetes</taxon>
        <taxon>Micrococcales</taxon>
        <taxon>Promicromonosporaceae</taxon>
        <taxon>Myceligenerans</taxon>
    </lineage>
</organism>
<protein>
    <submittedName>
        <fullName evidence="3">Helix-turn-helix domain-containing protein</fullName>
    </submittedName>
</protein>
<feature type="compositionally biased region" description="Basic and acidic residues" evidence="1">
    <location>
        <begin position="274"/>
        <end position="287"/>
    </location>
</feature>
<dbReference type="SMART" id="SM00530">
    <property type="entry name" value="HTH_XRE"/>
    <property type="match status" value="1"/>
</dbReference>
<dbReference type="CDD" id="cd00093">
    <property type="entry name" value="HTH_XRE"/>
    <property type="match status" value="1"/>
</dbReference>
<keyword evidence="4" id="KW-1185">Reference proteome</keyword>
<evidence type="ECO:0000313" key="3">
    <source>
        <dbReference type="EMBL" id="MBO0607679.1"/>
    </source>
</evidence>
<dbReference type="PROSITE" id="PS50943">
    <property type="entry name" value="HTH_CROC1"/>
    <property type="match status" value="1"/>
</dbReference>
<dbReference type="InterPro" id="IPR041413">
    <property type="entry name" value="MLTR_LBD"/>
</dbReference>
<evidence type="ECO:0000259" key="2">
    <source>
        <dbReference type="PROSITE" id="PS50943"/>
    </source>
</evidence>
<dbReference type="Pfam" id="PF13560">
    <property type="entry name" value="HTH_31"/>
    <property type="match status" value="1"/>
</dbReference>
<sequence>MAEQAGDQENRLGEYLRARRELVRPATVGLPEDARRRVSGLRREEVAMLAGISSDYYLRLEQGRNRNPSIQVLEAIARVLQLDASSFEYVLELSTAKPRARRTHRRRETITPRIRELVHSINVPAFVAGRYLDVLASNAPAQALSPQLRVGENLLQAVFLDTDERMHLDRREMVAMFRRQIGSDLDDPRVVQLVGELSVASAAFRQVWARHDVRPPRGGLIRIDHPQIGPMELNLSKLAIDETGDQLLVVYHPSDAHPHGADQLALLASLTAQGRREGSPRPADQRSRRLPGA</sequence>
<dbReference type="PANTHER" id="PTHR35010:SF2">
    <property type="entry name" value="BLL4672 PROTEIN"/>
    <property type="match status" value="1"/>
</dbReference>
<proteinExistence type="predicted"/>
<name>A0ABS3I5N1_9MICO</name>
<dbReference type="SUPFAM" id="SSF47413">
    <property type="entry name" value="lambda repressor-like DNA-binding domains"/>
    <property type="match status" value="1"/>
</dbReference>
<evidence type="ECO:0000313" key="4">
    <source>
        <dbReference type="Proteomes" id="UP000664617"/>
    </source>
</evidence>
<accession>A0ABS3I5N1</accession>
<dbReference type="Pfam" id="PF17765">
    <property type="entry name" value="MLTR_LBD"/>
    <property type="match status" value="1"/>
</dbReference>
<dbReference type="Gene3D" id="3.30.450.180">
    <property type="match status" value="1"/>
</dbReference>
<dbReference type="InterPro" id="IPR001387">
    <property type="entry name" value="Cro/C1-type_HTH"/>
</dbReference>
<dbReference type="PANTHER" id="PTHR35010">
    <property type="entry name" value="BLL4672 PROTEIN-RELATED"/>
    <property type="match status" value="1"/>
</dbReference>
<gene>
    <name evidence="3" type="ORF">J0911_01380</name>
</gene>
<reference evidence="4" key="1">
    <citation type="submission" date="2023-07" db="EMBL/GenBank/DDBJ databases">
        <title>Myceligenerans salitolerans sp. nov., a halotolerant actinomycete isolated from a salt lake in Xinjiang, China.</title>
        <authorList>
            <person name="Guan T."/>
        </authorList>
    </citation>
    <scope>NUCLEOTIDE SEQUENCE [LARGE SCALE GENOMIC DNA]</scope>
    <source>
        <strain evidence="4">XHU 5031</strain>
    </source>
</reference>
<comment type="caution">
    <text evidence="3">The sequence shown here is derived from an EMBL/GenBank/DDBJ whole genome shotgun (WGS) entry which is preliminary data.</text>
</comment>
<feature type="region of interest" description="Disordered" evidence="1">
    <location>
        <begin position="273"/>
        <end position="293"/>
    </location>
</feature>
<dbReference type="InterPro" id="IPR010982">
    <property type="entry name" value="Lambda_DNA-bd_dom_sf"/>
</dbReference>
<dbReference type="EMBL" id="JAFMPK010000009">
    <property type="protein sequence ID" value="MBO0607679.1"/>
    <property type="molecule type" value="Genomic_DNA"/>
</dbReference>